<dbReference type="InterPro" id="IPR018540">
    <property type="entry name" value="Spo0E-like"/>
</dbReference>
<dbReference type="EMBL" id="BORB01000034">
    <property type="protein sequence ID" value="GIN59020.1"/>
    <property type="molecule type" value="Genomic_DNA"/>
</dbReference>
<dbReference type="Gene3D" id="4.10.280.10">
    <property type="entry name" value="Helix-loop-helix DNA-binding domain"/>
    <property type="match status" value="1"/>
</dbReference>
<protein>
    <recommendedName>
        <fullName evidence="3">Aspartyl-phosphate phosphatase Spo0E family protein</fullName>
    </recommendedName>
</protein>
<dbReference type="Pfam" id="PF09388">
    <property type="entry name" value="SpoOE-like"/>
    <property type="match status" value="1"/>
</dbReference>
<dbReference type="RefSeq" id="WP_158323540.1">
    <property type="nucleotide sequence ID" value="NZ_BORB01000034.1"/>
</dbReference>
<reference evidence="1 2" key="1">
    <citation type="submission" date="2021-03" db="EMBL/GenBank/DDBJ databases">
        <title>Antimicrobial resistance genes in bacteria isolated from Japanese honey, and their potential for conferring macrolide and lincosamide resistance in the American foulbrood pathogen Paenibacillus larvae.</title>
        <authorList>
            <person name="Okamoto M."/>
            <person name="Kumagai M."/>
            <person name="Kanamori H."/>
            <person name="Takamatsu D."/>
        </authorList>
    </citation>
    <scope>NUCLEOTIDE SEQUENCE [LARGE SCALE GENOMIC DNA]</scope>
    <source>
        <strain evidence="1 2">J8TS2</strain>
    </source>
</reference>
<organism evidence="1 2">
    <name type="scientific">Lederbergia ruris</name>
    <dbReference type="NCBI Taxonomy" id="217495"/>
    <lineage>
        <taxon>Bacteria</taxon>
        <taxon>Bacillati</taxon>
        <taxon>Bacillota</taxon>
        <taxon>Bacilli</taxon>
        <taxon>Bacillales</taxon>
        <taxon>Bacillaceae</taxon>
        <taxon>Lederbergia</taxon>
    </lineage>
</organism>
<accession>A0ABQ4KM62</accession>
<evidence type="ECO:0008006" key="3">
    <source>
        <dbReference type="Google" id="ProtNLM"/>
    </source>
</evidence>
<proteinExistence type="predicted"/>
<keyword evidence="2" id="KW-1185">Reference proteome</keyword>
<name>A0ABQ4KM62_9BACI</name>
<gene>
    <name evidence="1" type="ORF">J8TS2_33390</name>
</gene>
<evidence type="ECO:0000313" key="2">
    <source>
        <dbReference type="Proteomes" id="UP000679950"/>
    </source>
</evidence>
<dbReference type="InterPro" id="IPR037208">
    <property type="entry name" value="Spo0E-like_sf"/>
</dbReference>
<dbReference type="InterPro" id="IPR036638">
    <property type="entry name" value="HLH_DNA-bd_sf"/>
</dbReference>
<sequence length="55" mass="6473">MGRRSELLNKIEQQRQQMIELGLTFSFADERVVHVSDQLDKLLNKYHALTTNIDE</sequence>
<comment type="caution">
    <text evidence="1">The sequence shown here is derived from an EMBL/GenBank/DDBJ whole genome shotgun (WGS) entry which is preliminary data.</text>
</comment>
<dbReference type="Proteomes" id="UP000679950">
    <property type="component" value="Unassembled WGS sequence"/>
</dbReference>
<evidence type="ECO:0000313" key="1">
    <source>
        <dbReference type="EMBL" id="GIN59020.1"/>
    </source>
</evidence>
<dbReference type="SUPFAM" id="SSF140500">
    <property type="entry name" value="BAS1536-like"/>
    <property type="match status" value="1"/>
</dbReference>